<evidence type="ECO:0000313" key="1">
    <source>
        <dbReference type="EMBL" id="MED6196588.1"/>
    </source>
</evidence>
<dbReference type="Gene3D" id="3.40.50.970">
    <property type="match status" value="1"/>
</dbReference>
<organism evidence="1 2">
    <name type="scientific">Stylosanthes scabra</name>
    <dbReference type="NCBI Taxonomy" id="79078"/>
    <lineage>
        <taxon>Eukaryota</taxon>
        <taxon>Viridiplantae</taxon>
        <taxon>Streptophyta</taxon>
        <taxon>Embryophyta</taxon>
        <taxon>Tracheophyta</taxon>
        <taxon>Spermatophyta</taxon>
        <taxon>Magnoliopsida</taxon>
        <taxon>eudicotyledons</taxon>
        <taxon>Gunneridae</taxon>
        <taxon>Pentapetalae</taxon>
        <taxon>rosids</taxon>
        <taxon>fabids</taxon>
        <taxon>Fabales</taxon>
        <taxon>Fabaceae</taxon>
        <taxon>Papilionoideae</taxon>
        <taxon>50 kb inversion clade</taxon>
        <taxon>dalbergioids sensu lato</taxon>
        <taxon>Dalbergieae</taxon>
        <taxon>Pterocarpus clade</taxon>
        <taxon>Stylosanthes</taxon>
    </lineage>
</organism>
<comment type="caution">
    <text evidence="1">The sequence shown here is derived from an EMBL/GenBank/DDBJ whole genome shotgun (WGS) entry which is preliminary data.</text>
</comment>
<accession>A0ABU6XI18</accession>
<protein>
    <submittedName>
        <fullName evidence="1">Uncharacterized protein</fullName>
    </submittedName>
</protein>
<evidence type="ECO:0000313" key="2">
    <source>
        <dbReference type="Proteomes" id="UP001341840"/>
    </source>
</evidence>
<dbReference type="EMBL" id="JASCZI010211772">
    <property type="protein sequence ID" value="MED6196588.1"/>
    <property type="molecule type" value="Genomic_DNA"/>
</dbReference>
<proteinExistence type="predicted"/>
<gene>
    <name evidence="1" type="ORF">PIB30_048855</name>
</gene>
<sequence length="187" mass="20718">MKVFKNAQDASQERIRLRAIEEYYRNRKGWKSRPVKAYPSLASAISSYRRRCNRLFSSHSILTTSHCHLFASLLGGPCLTADPPSSLSGLSARPSVESKPPSLLGFLLFHIINYAAKSYMSAGKISGPIIFRELNGAAAGVDAWHSQKMGEKRVKASHDEEVSQNSKSLSTEGEFVATMARRLCMDH</sequence>
<name>A0ABU6XI18_9FABA</name>
<reference evidence="1 2" key="1">
    <citation type="journal article" date="2023" name="Plants (Basel)">
        <title>Bridging the Gap: Combining Genomics and Transcriptomics Approaches to Understand Stylosanthes scabra, an Orphan Legume from the Brazilian Caatinga.</title>
        <authorList>
            <person name="Ferreira-Neto J.R.C."/>
            <person name="da Silva M.D."/>
            <person name="Binneck E."/>
            <person name="de Melo N.F."/>
            <person name="da Silva R.H."/>
            <person name="de Melo A.L.T.M."/>
            <person name="Pandolfi V."/>
            <person name="Bustamante F.O."/>
            <person name="Brasileiro-Vidal A.C."/>
            <person name="Benko-Iseppon A.M."/>
        </authorList>
    </citation>
    <scope>NUCLEOTIDE SEQUENCE [LARGE SCALE GENOMIC DNA]</scope>
    <source>
        <tissue evidence="1">Leaves</tissue>
    </source>
</reference>
<keyword evidence="2" id="KW-1185">Reference proteome</keyword>
<dbReference type="Proteomes" id="UP001341840">
    <property type="component" value="Unassembled WGS sequence"/>
</dbReference>